<keyword evidence="1" id="KW-0812">Transmembrane</keyword>
<evidence type="ECO:0000313" key="2">
    <source>
        <dbReference type="EMBL" id="GAA0656418.1"/>
    </source>
</evidence>
<dbReference type="AlphaFoldDB" id="A0AAV3T3H5"/>
<dbReference type="Proteomes" id="UP001500194">
    <property type="component" value="Unassembled WGS sequence"/>
</dbReference>
<dbReference type="EMBL" id="BAAADU010000002">
    <property type="protein sequence ID" value="GAA0656418.1"/>
    <property type="molecule type" value="Genomic_DNA"/>
</dbReference>
<dbReference type="GeneID" id="68573275"/>
<proteinExistence type="predicted"/>
<reference evidence="2 3" key="1">
    <citation type="journal article" date="2019" name="Int. J. Syst. Evol. Microbiol.">
        <title>The Global Catalogue of Microorganisms (GCM) 10K type strain sequencing project: providing services to taxonomists for standard genome sequencing and annotation.</title>
        <authorList>
            <consortium name="The Broad Institute Genomics Platform"/>
            <consortium name="The Broad Institute Genome Sequencing Center for Infectious Disease"/>
            <person name="Wu L."/>
            <person name="Ma J."/>
        </authorList>
    </citation>
    <scope>NUCLEOTIDE SEQUENCE [LARGE SCALE GENOMIC DNA]</scope>
    <source>
        <strain evidence="2 3">JCM 16327</strain>
    </source>
</reference>
<gene>
    <name evidence="2" type="ORF">GCM10009019_20450</name>
</gene>
<sequence>MAAFALFTPLLFLVIAIYSNAGDQIRGSTAVTIIQGFGSLLLAVGELSGVQDRLSELYEYEETRDKIAELELISWRIIGALLIAIGFFLSLFGSTTHSFSLPLPTWASFLISVFLLIGFPLVAGVGRLIWVLMGSVYIYSALFGMATIVVLFSPTLAIIYLIAALSAGLVILLL</sequence>
<feature type="transmembrane region" description="Helical" evidence="1">
    <location>
        <begin position="105"/>
        <end position="123"/>
    </location>
</feature>
<feature type="transmembrane region" description="Helical" evidence="1">
    <location>
        <begin position="157"/>
        <end position="173"/>
    </location>
</feature>
<organism evidence="2 3">
    <name type="scientific">Salarchaeum japonicum</name>
    <dbReference type="NCBI Taxonomy" id="555573"/>
    <lineage>
        <taxon>Archaea</taxon>
        <taxon>Methanobacteriati</taxon>
        <taxon>Methanobacteriota</taxon>
        <taxon>Stenosarchaea group</taxon>
        <taxon>Halobacteria</taxon>
        <taxon>Halobacteriales</taxon>
        <taxon>Halobacteriaceae</taxon>
    </lineage>
</organism>
<evidence type="ECO:0000256" key="1">
    <source>
        <dbReference type="SAM" id="Phobius"/>
    </source>
</evidence>
<feature type="transmembrane region" description="Helical" evidence="1">
    <location>
        <begin position="72"/>
        <end position="93"/>
    </location>
</feature>
<protein>
    <submittedName>
        <fullName evidence="2">Uncharacterized protein</fullName>
    </submittedName>
</protein>
<comment type="caution">
    <text evidence="2">The sequence shown here is derived from an EMBL/GenBank/DDBJ whole genome shotgun (WGS) entry which is preliminary data.</text>
</comment>
<evidence type="ECO:0000313" key="3">
    <source>
        <dbReference type="Proteomes" id="UP001500194"/>
    </source>
</evidence>
<name>A0AAV3T3H5_9EURY</name>
<keyword evidence="1" id="KW-0472">Membrane</keyword>
<feature type="transmembrane region" description="Helical" evidence="1">
    <location>
        <begin position="130"/>
        <end position="151"/>
    </location>
</feature>
<accession>A0AAV3T3H5</accession>
<keyword evidence="1" id="KW-1133">Transmembrane helix</keyword>
<keyword evidence="3" id="KW-1185">Reference proteome</keyword>
<dbReference type="RefSeq" id="WP_227259919.1">
    <property type="nucleotide sequence ID" value="NZ_BAAADU010000002.1"/>
</dbReference>